<evidence type="ECO:0000256" key="1">
    <source>
        <dbReference type="ARBA" id="ARBA00011073"/>
    </source>
</evidence>
<dbReference type="SUPFAM" id="SSF52743">
    <property type="entry name" value="Subtilisin-like"/>
    <property type="match status" value="1"/>
</dbReference>
<protein>
    <submittedName>
        <fullName evidence="8">S8 family serine peptidase</fullName>
    </submittedName>
</protein>
<proteinExistence type="inferred from homology"/>
<dbReference type="GO" id="GO:0008236">
    <property type="term" value="F:serine-type peptidase activity"/>
    <property type="evidence" value="ECO:0007669"/>
    <property type="project" value="UniProtKB-KW"/>
</dbReference>
<evidence type="ECO:0000256" key="2">
    <source>
        <dbReference type="ARBA" id="ARBA00022670"/>
    </source>
</evidence>
<comment type="caution">
    <text evidence="5">Lacks conserved residue(s) required for the propagation of feature annotation.</text>
</comment>
<dbReference type="AlphaFoldDB" id="A0ABD5Y3S3"/>
<accession>A0ABD5Y3S3</accession>
<keyword evidence="2" id="KW-0645">Protease</keyword>
<comment type="similarity">
    <text evidence="1 5">Belongs to the peptidase S8 family.</text>
</comment>
<feature type="domain" description="Peptidase S8/S53" evidence="7">
    <location>
        <begin position="70"/>
        <end position="196"/>
    </location>
</feature>
<dbReference type="PROSITE" id="PS51892">
    <property type="entry name" value="SUBTILASE"/>
    <property type="match status" value="1"/>
</dbReference>
<dbReference type="GeneID" id="78822426"/>
<evidence type="ECO:0000256" key="6">
    <source>
        <dbReference type="SAM" id="MobiDB-lite"/>
    </source>
</evidence>
<dbReference type="Gene3D" id="3.40.50.200">
    <property type="entry name" value="Peptidase S8/S53 domain"/>
    <property type="match status" value="2"/>
</dbReference>
<gene>
    <name evidence="8" type="ORF">ACFQMA_19930</name>
</gene>
<keyword evidence="3" id="KW-0378">Hydrolase</keyword>
<keyword evidence="9" id="KW-1185">Reference proteome</keyword>
<evidence type="ECO:0000313" key="8">
    <source>
        <dbReference type="EMBL" id="MFC7142092.1"/>
    </source>
</evidence>
<sequence>MDAGDGGGLVADLGWVAVGLVVGALLAAAVSASLGLALGSIGGDDATVVDRGNLTLPDEATRLHDRGVTGSNVTVGVLDATGFDTDHPALRDRVVAARTFGRANHVTNGGVNSHGTAAAITVAATAPDADLLLANANSPGSAVRGVQWLVDRGADVVVVEFNRLGAPDDGTAPLSRAATRARETGTLVVAPTGNHARGHWAGSLRPDGEGTHEFPDGVRNELLPLSSRSSTAGPVELWLTWTDGADRDVDLTLELYRAAPDGPERVATSERVERDAPRSARVESERVETSVGPGSYFVAVRVDSGSESAASDVRLEVESTTHGLEQARRAGSVAAPATARGVLGVGAYDGDSDAVAAYSGRGPTADGRRGVDVVAPVGLWDEWPGRGDTGTSVAAAYAGGAAALALDANPSLGPDGVQRALESSAGGVGPPGVDPVAGHGRLDASAAVGRIAPDSTAETEHRPSILGPLALLAAPLLGAASAVLGRGSQADWRRDR</sequence>
<dbReference type="PANTHER" id="PTHR43806">
    <property type="entry name" value="PEPTIDASE S8"/>
    <property type="match status" value="1"/>
</dbReference>
<evidence type="ECO:0000256" key="4">
    <source>
        <dbReference type="ARBA" id="ARBA00022825"/>
    </source>
</evidence>
<evidence type="ECO:0000256" key="5">
    <source>
        <dbReference type="PROSITE-ProRule" id="PRU01240"/>
    </source>
</evidence>
<reference evidence="8 9" key="1">
    <citation type="journal article" date="2019" name="Int. J. Syst. Evol. Microbiol.">
        <title>The Global Catalogue of Microorganisms (GCM) 10K type strain sequencing project: providing services to taxonomists for standard genome sequencing and annotation.</title>
        <authorList>
            <consortium name="The Broad Institute Genomics Platform"/>
            <consortium name="The Broad Institute Genome Sequencing Center for Infectious Disease"/>
            <person name="Wu L."/>
            <person name="Ma J."/>
        </authorList>
    </citation>
    <scope>NUCLEOTIDE SEQUENCE [LARGE SCALE GENOMIC DNA]</scope>
    <source>
        <strain evidence="8 9">XZYJT29</strain>
    </source>
</reference>
<dbReference type="Pfam" id="PF00082">
    <property type="entry name" value="Peptidase_S8"/>
    <property type="match status" value="2"/>
</dbReference>
<dbReference type="InterPro" id="IPR000209">
    <property type="entry name" value="Peptidase_S8/S53_dom"/>
</dbReference>
<keyword evidence="4" id="KW-0720">Serine protease</keyword>
<evidence type="ECO:0000259" key="7">
    <source>
        <dbReference type="Pfam" id="PF00082"/>
    </source>
</evidence>
<dbReference type="InterPro" id="IPR036852">
    <property type="entry name" value="Peptidase_S8/S53_dom_sf"/>
</dbReference>
<dbReference type="GO" id="GO:0006508">
    <property type="term" value="P:proteolysis"/>
    <property type="evidence" value="ECO:0007669"/>
    <property type="project" value="UniProtKB-KW"/>
</dbReference>
<evidence type="ECO:0000256" key="3">
    <source>
        <dbReference type="ARBA" id="ARBA00022801"/>
    </source>
</evidence>
<dbReference type="PANTHER" id="PTHR43806:SF11">
    <property type="entry name" value="CEREVISIN-RELATED"/>
    <property type="match status" value="1"/>
</dbReference>
<organism evidence="8 9">
    <name type="scientific">Halosimplex aquaticum</name>
    <dbReference type="NCBI Taxonomy" id="3026162"/>
    <lineage>
        <taxon>Archaea</taxon>
        <taxon>Methanobacteriati</taxon>
        <taxon>Methanobacteriota</taxon>
        <taxon>Stenosarchaea group</taxon>
        <taxon>Halobacteria</taxon>
        <taxon>Halobacteriales</taxon>
        <taxon>Haloarculaceae</taxon>
        <taxon>Halosimplex</taxon>
    </lineage>
</organism>
<dbReference type="Proteomes" id="UP001596432">
    <property type="component" value="Unassembled WGS sequence"/>
</dbReference>
<dbReference type="EMBL" id="JBHTAS010000001">
    <property type="protein sequence ID" value="MFC7142092.1"/>
    <property type="molecule type" value="Genomic_DNA"/>
</dbReference>
<dbReference type="RefSeq" id="WP_274323166.1">
    <property type="nucleotide sequence ID" value="NZ_CP118158.1"/>
</dbReference>
<dbReference type="InterPro" id="IPR050131">
    <property type="entry name" value="Peptidase_S8_subtilisin-like"/>
</dbReference>
<feature type="domain" description="Peptidase S8/S53" evidence="7">
    <location>
        <begin position="325"/>
        <end position="440"/>
    </location>
</feature>
<feature type="region of interest" description="Disordered" evidence="6">
    <location>
        <begin position="262"/>
        <end position="287"/>
    </location>
</feature>
<name>A0ABD5Y3S3_9EURY</name>
<comment type="caution">
    <text evidence="8">The sequence shown here is derived from an EMBL/GenBank/DDBJ whole genome shotgun (WGS) entry which is preliminary data.</text>
</comment>
<evidence type="ECO:0000313" key="9">
    <source>
        <dbReference type="Proteomes" id="UP001596432"/>
    </source>
</evidence>